<feature type="transmembrane region" description="Helical" evidence="6">
    <location>
        <begin position="308"/>
        <end position="326"/>
    </location>
</feature>
<keyword evidence="4 6" id="KW-1133">Transmembrane helix</keyword>
<feature type="transmembrane region" description="Helical" evidence="6">
    <location>
        <begin position="224"/>
        <end position="245"/>
    </location>
</feature>
<proteinExistence type="predicted"/>
<dbReference type="PANTHER" id="PTHR43124:SF3">
    <property type="entry name" value="CHLORAMPHENICOL EFFLUX PUMP RV0191"/>
    <property type="match status" value="1"/>
</dbReference>
<evidence type="ECO:0000256" key="6">
    <source>
        <dbReference type="SAM" id="Phobius"/>
    </source>
</evidence>
<feature type="transmembrane region" description="Helical" evidence="6">
    <location>
        <begin position="251"/>
        <end position="273"/>
    </location>
</feature>
<dbReference type="Pfam" id="PF07690">
    <property type="entry name" value="MFS_1"/>
    <property type="match status" value="1"/>
</dbReference>
<feature type="transmembrane region" description="Helical" evidence="6">
    <location>
        <begin position="107"/>
        <end position="128"/>
    </location>
</feature>
<dbReference type="InterPro" id="IPR050189">
    <property type="entry name" value="MFS_Efflux_Transporters"/>
</dbReference>
<organism evidence="8 9">
    <name type="scientific">Seohaeicola nanhaiensis</name>
    <dbReference type="NCBI Taxonomy" id="1387282"/>
    <lineage>
        <taxon>Bacteria</taxon>
        <taxon>Pseudomonadati</taxon>
        <taxon>Pseudomonadota</taxon>
        <taxon>Alphaproteobacteria</taxon>
        <taxon>Rhodobacterales</taxon>
        <taxon>Roseobacteraceae</taxon>
        <taxon>Seohaeicola</taxon>
    </lineage>
</organism>
<dbReference type="SUPFAM" id="SSF103473">
    <property type="entry name" value="MFS general substrate transporter"/>
    <property type="match status" value="1"/>
</dbReference>
<evidence type="ECO:0000256" key="3">
    <source>
        <dbReference type="ARBA" id="ARBA00022692"/>
    </source>
</evidence>
<dbReference type="CDD" id="cd17324">
    <property type="entry name" value="MFS_NepI_like"/>
    <property type="match status" value="1"/>
</dbReference>
<comment type="subcellular location">
    <subcellularLocation>
        <location evidence="1">Cell membrane</location>
        <topology evidence="1">Multi-pass membrane protein</topology>
    </subcellularLocation>
</comment>
<feature type="transmembrane region" description="Helical" evidence="6">
    <location>
        <begin position="82"/>
        <end position="101"/>
    </location>
</feature>
<dbReference type="Proteomes" id="UP001595973">
    <property type="component" value="Unassembled WGS sequence"/>
</dbReference>
<feature type="domain" description="Major facilitator superfamily (MFS) profile" evidence="7">
    <location>
        <begin position="16"/>
        <end position="398"/>
    </location>
</feature>
<reference evidence="9" key="1">
    <citation type="journal article" date="2019" name="Int. J. Syst. Evol. Microbiol.">
        <title>The Global Catalogue of Microorganisms (GCM) 10K type strain sequencing project: providing services to taxonomists for standard genome sequencing and annotation.</title>
        <authorList>
            <consortium name="The Broad Institute Genomics Platform"/>
            <consortium name="The Broad Institute Genome Sequencing Center for Infectious Disease"/>
            <person name="Wu L."/>
            <person name="Ma J."/>
        </authorList>
    </citation>
    <scope>NUCLEOTIDE SEQUENCE [LARGE SCALE GENOMIC DNA]</scope>
    <source>
        <strain evidence="9">CGMCC 4.7283</strain>
    </source>
</reference>
<dbReference type="PANTHER" id="PTHR43124">
    <property type="entry name" value="PURINE EFFLUX PUMP PBUE"/>
    <property type="match status" value="1"/>
</dbReference>
<dbReference type="InterPro" id="IPR011701">
    <property type="entry name" value="MFS"/>
</dbReference>
<keyword evidence="2" id="KW-1003">Cell membrane</keyword>
<dbReference type="RefSeq" id="WP_380720419.1">
    <property type="nucleotide sequence ID" value="NZ_JBHSGI010000031.1"/>
</dbReference>
<evidence type="ECO:0000259" key="7">
    <source>
        <dbReference type="PROSITE" id="PS50850"/>
    </source>
</evidence>
<dbReference type="InterPro" id="IPR020846">
    <property type="entry name" value="MFS_dom"/>
</dbReference>
<keyword evidence="9" id="KW-1185">Reference proteome</keyword>
<gene>
    <name evidence="8" type="ORF">ACFO5X_20165</name>
</gene>
<feature type="transmembrane region" description="Helical" evidence="6">
    <location>
        <begin position="45"/>
        <end position="70"/>
    </location>
</feature>
<feature type="transmembrane region" description="Helical" evidence="6">
    <location>
        <begin position="171"/>
        <end position="189"/>
    </location>
</feature>
<evidence type="ECO:0000313" key="8">
    <source>
        <dbReference type="EMBL" id="MFC4670874.1"/>
    </source>
</evidence>
<name>A0ABV9KM15_9RHOB</name>
<feature type="transmembrane region" description="Helical" evidence="6">
    <location>
        <begin position="374"/>
        <end position="397"/>
    </location>
</feature>
<keyword evidence="3 6" id="KW-0812">Transmembrane</keyword>
<dbReference type="EMBL" id="JBHSGI010000031">
    <property type="protein sequence ID" value="MFC4670874.1"/>
    <property type="molecule type" value="Genomic_DNA"/>
</dbReference>
<dbReference type="Gene3D" id="1.20.1250.20">
    <property type="entry name" value="MFS general substrate transporter like domains"/>
    <property type="match status" value="1"/>
</dbReference>
<feature type="transmembrane region" description="Helical" evidence="6">
    <location>
        <begin position="285"/>
        <end position="302"/>
    </location>
</feature>
<protein>
    <submittedName>
        <fullName evidence="8">MFS transporter</fullName>
    </submittedName>
</protein>
<feature type="transmembrane region" description="Helical" evidence="6">
    <location>
        <begin position="346"/>
        <end position="368"/>
    </location>
</feature>
<dbReference type="PROSITE" id="PS50850">
    <property type="entry name" value="MFS"/>
    <property type="match status" value="1"/>
</dbReference>
<evidence type="ECO:0000256" key="2">
    <source>
        <dbReference type="ARBA" id="ARBA00022475"/>
    </source>
</evidence>
<keyword evidence="5 6" id="KW-0472">Membrane</keyword>
<evidence type="ECO:0000313" key="9">
    <source>
        <dbReference type="Proteomes" id="UP001595973"/>
    </source>
</evidence>
<evidence type="ECO:0000256" key="4">
    <source>
        <dbReference type="ARBA" id="ARBA00022989"/>
    </source>
</evidence>
<accession>A0ABV9KM15</accession>
<comment type="caution">
    <text evidence="8">The sequence shown here is derived from an EMBL/GenBank/DDBJ whole genome shotgun (WGS) entry which is preliminary data.</text>
</comment>
<evidence type="ECO:0000256" key="1">
    <source>
        <dbReference type="ARBA" id="ARBA00004651"/>
    </source>
</evidence>
<sequence length="412" mass="43356">MMRSDAPSHRQETGRIIRYLAIASFAAAATTRVMDAVLPQIALEFGVNIGSVAVVATGYAFTYGLFQLVFGPLGDRYGKFRVITWAGVASCLMTLACAFSTTLTGIALARLLSGVAAAAIVPLAIAWIGDAVPHEERQPLLAKFMSSQILGLLAGQVGGGVMGEYFGWRSTFLLIAAIYVLAVAGLVIARLRGGASVGTGGGSGGVRATIHTFSRLLRDPVVRFVLLAVSIEAFAMFGAFTYVGATLQFRFGIDFAMVGAFLASYCIGGLVYVTQSSRLFALLGNRKLPFIGSLIVAATYFGLAMTQIAWTAVPLIAAMGLGFYMIHNSLQTMATQMAPDVRGSSVAIFATFYFLSQAVGVQLAGFVIDRAGAAAVFVAAAVIFLGLGVLLLTRMPISLHACNQSRRQGVAR</sequence>
<dbReference type="InterPro" id="IPR036259">
    <property type="entry name" value="MFS_trans_sf"/>
</dbReference>
<evidence type="ECO:0000256" key="5">
    <source>
        <dbReference type="ARBA" id="ARBA00023136"/>
    </source>
</evidence>